<reference evidence="2 3" key="1">
    <citation type="submission" date="2015-04" db="EMBL/GenBank/DDBJ databases">
        <authorList>
            <person name="Heijne W.H."/>
            <person name="Fedorova N.D."/>
            <person name="Nierman W.C."/>
            <person name="Vollebregt A.W."/>
            <person name="Zhao Z."/>
            <person name="Wu L."/>
            <person name="Kumar M."/>
            <person name="Stam H."/>
            <person name="van den Berg M.A."/>
            <person name="Pel H.J."/>
        </authorList>
    </citation>
    <scope>NUCLEOTIDE SEQUENCE [LARGE SCALE GENOMIC DNA]</scope>
    <source>
        <strain evidence="2 3">CBS 393.64</strain>
    </source>
</reference>
<evidence type="ECO:0000313" key="2">
    <source>
        <dbReference type="EMBL" id="KKA16509.1"/>
    </source>
</evidence>
<evidence type="ECO:0000313" key="3">
    <source>
        <dbReference type="Proteomes" id="UP000053958"/>
    </source>
</evidence>
<dbReference type="GeneID" id="25321810"/>
<name>A0A0F4YE95_RASE3</name>
<gene>
    <name evidence="2" type="ORF">T310_9888</name>
</gene>
<dbReference type="RefSeq" id="XP_013323121.1">
    <property type="nucleotide sequence ID" value="XM_013467667.1"/>
</dbReference>
<feature type="transmembrane region" description="Helical" evidence="1">
    <location>
        <begin position="21"/>
        <end position="38"/>
    </location>
</feature>
<feature type="transmembrane region" description="Helical" evidence="1">
    <location>
        <begin position="108"/>
        <end position="130"/>
    </location>
</feature>
<evidence type="ECO:0000256" key="1">
    <source>
        <dbReference type="SAM" id="Phobius"/>
    </source>
</evidence>
<comment type="caution">
    <text evidence="2">The sequence shown here is derived from an EMBL/GenBank/DDBJ whole genome shotgun (WGS) entry which is preliminary data.</text>
</comment>
<dbReference type="Proteomes" id="UP000053958">
    <property type="component" value="Unassembled WGS sequence"/>
</dbReference>
<organism evidence="2 3">
    <name type="scientific">Rasamsonia emersonii (strain ATCC 16479 / CBS 393.64 / IMI 116815)</name>
    <dbReference type="NCBI Taxonomy" id="1408163"/>
    <lineage>
        <taxon>Eukaryota</taxon>
        <taxon>Fungi</taxon>
        <taxon>Dikarya</taxon>
        <taxon>Ascomycota</taxon>
        <taxon>Pezizomycotina</taxon>
        <taxon>Eurotiomycetes</taxon>
        <taxon>Eurotiomycetidae</taxon>
        <taxon>Eurotiales</taxon>
        <taxon>Trichocomaceae</taxon>
        <taxon>Rasamsonia</taxon>
    </lineage>
</organism>
<sequence>MADHLEAILLIKPKKLLNFNLSLRPINNILLLIILLLLKGTSIKSSSQETFYLNIRKYTFYNNNLNKDYISLKGLFTSILIKALNAYKRLVLISKELKYLTTSFNTLNYYRLFLIIKIINVYLDLVYSAFFTY</sequence>
<protein>
    <submittedName>
        <fullName evidence="2">Uncharacterized protein</fullName>
    </submittedName>
</protein>
<keyword evidence="1" id="KW-1133">Transmembrane helix</keyword>
<dbReference type="EMBL" id="LASV01000757">
    <property type="protein sequence ID" value="KKA16509.1"/>
    <property type="molecule type" value="Genomic_DNA"/>
</dbReference>
<proteinExistence type="predicted"/>
<keyword evidence="3" id="KW-1185">Reference proteome</keyword>
<keyword evidence="1" id="KW-0472">Membrane</keyword>
<accession>A0A0F4YE95</accession>
<keyword evidence="1" id="KW-0812">Transmembrane</keyword>
<dbReference type="AlphaFoldDB" id="A0A0F4YE95"/>